<keyword evidence="6" id="KW-0687">Ribonucleoprotein</keyword>
<comment type="function">
    <text evidence="6">Component of the 90S pre-ribosome involved in the maturation of rRNAs. Required for early cleavages of the pre-RNAs in the 40S ribosomal subunit maturation pathway.</text>
</comment>
<feature type="region of interest" description="Disordered" evidence="7">
    <location>
        <begin position="165"/>
        <end position="186"/>
    </location>
</feature>
<gene>
    <name evidence="8" type="ORF">P43SY_005554</name>
</gene>
<comment type="caution">
    <text evidence="8">The sequence shown here is derived from an EMBL/GenBank/DDBJ whole genome shotgun (WGS) entry which is preliminary data.</text>
</comment>
<keyword evidence="9" id="KW-1185">Reference proteome</keyword>
<evidence type="ECO:0000256" key="7">
    <source>
        <dbReference type="SAM" id="MobiDB-lite"/>
    </source>
</evidence>
<feature type="compositionally biased region" description="Basic and acidic residues" evidence="7">
    <location>
        <begin position="16"/>
        <end position="41"/>
    </location>
</feature>
<evidence type="ECO:0000256" key="2">
    <source>
        <dbReference type="ARBA" id="ARBA00009418"/>
    </source>
</evidence>
<evidence type="ECO:0000256" key="4">
    <source>
        <dbReference type="ARBA" id="ARBA00022552"/>
    </source>
</evidence>
<dbReference type="GO" id="GO:0030686">
    <property type="term" value="C:90S preribosome"/>
    <property type="evidence" value="ECO:0007669"/>
    <property type="project" value="TreeGrafter"/>
</dbReference>
<dbReference type="PANTHER" id="PTHR21738">
    <property type="entry name" value="RIBOSOMAL RNA PROCESSING PROTEIN 36 HOMOLOG"/>
    <property type="match status" value="1"/>
</dbReference>
<evidence type="ECO:0000256" key="5">
    <source>
        <dbReference type="ARBA" id="ARBA00023242"/>
    </source>
</evidence>
<reference evidence="8" key="1">
    <citation type="submission" date="2021-12" db="EMBL/GenBank/DDBJ databases">
        <title>Prjna785345.</title>
        <authorList>
            <person name="Rujirawat T."/>
            <person name="Krajaejun T."/>
        </authorList>
    </citation>
    <scope>NUCLEOTIDE SEQUENCE</scope>
    <source>
        <strain evidence="8">Pi057C3</strain>
    </source>
</reference>
<dbReference type="GO" id="GO:0005730">
    <property type="term" value="C:nucleolus"/>
    <property type="evidence" value="ECO:0007669"/>
    <property type="project" value="UniProtKB-SubCell"/>
</dbReference>
<dbReference type="InterPro" id="IPR009292">
    <property type="entry name" value="RRP36"/>
</dbReference>
<feature type="compositionally biased region" description="Basic and acidic residues" evidence="7">
    <location>
        <begin position="219"/>
        <end position="234"/>
    </location>
</feature>
<evidence type="ECO:0000313" key="8">
    <source>
        <dbReference type="EMBL" id="KAJ0404596.1"/>
    </source>
</evidence>
<accession>A0AAD5LNY5</accession>
<keyword evidence="4 6" id="KW-0698">rRNA processing</keyword>
<dbReference type="AlphaFoldDB" id="A0AAD5LNY5"/>
<feature type="compositionally biased region" description="Basic and acidic residues" evidence="7">
    <location>
        <begin position="80"/>
        <end position="91"/>
    </location>
</feature>
<evidence type="ECO:0000313" key="9">
    <source>
        <dbReference type="Proteomes" id="UP001209570"/>
    </source>
</evidence>
<dbReference type="GO" id="GO:0000462">
    <property type="term" value="P:maturation of SSU-rRNA from tricistronic rRNA transcript (SSU-rRNA, 5.8S rRNA, LSU-rRNA)"/>
    <property type="evidence" value="ECO:0007669"/>
    <property type="project" value="TreeGrafter"/>
</dbReference>
<sequence length="234" mass="27028">MARPAATSSAVSARDIPLEERLRQKRLGFETHPSERQHDDDSASGASDSEDDAPAGKKRRANKNCPVEITSKRAVGRHRQVVEVKKKKSVDPRFERTAGKLNEDLFAKAYSFVDDYKKQELDDLKKQLKRAKGATRKEELKHEINLRSQELAEKKKKEKVQTALAKRKREEREAVAQGKNPFYLKRNDKKKIELHAKFKDLQESGKLSKFMAKKRKKNASKDHRWLPTQRKAQD</sequence>
<organism evidence="8 9">
    <name type="scientific">Pythium insidiosum</name>
    <name type="common">Pythiosis disease agent</name>
    <dbReference type="NCBI Taxonomy" id="114742"/>
    <lineage>
        <taxon>Eukaryota</taxon>
        <taxon>Sar</taxon>
        <taxon>Stramenopiles</taxon>
        <taxon>Oomycota</taxon>
        <taxon>Peronosporomycetes</taxon>
        <taxon>Pythiales</taxon>
        <taxon>Pythiaceae</taxon>
        <taxon>Pythium</taxon>
    </lineage>
</organism>
<proteinExistence type="inferred from homology"/>
<evidence type="ECO:0000256" key="6">
    <source>
        <dbReference type="RuleBase" id="RU368027"/>
    </source>
</evidence>
<dbReference type="PANTHER" id="PTHR21738:SF0">
    <property type="entry name" value="RIBOSOMAL RNA PROCESSING PROTEIN 36 HOMOLOG"/>
    <property type="match status" value="1"/>
</dbReference>
<dbReference type="Proteomes" id="UP001209570">
    <property type="component" value="Unassembled WGS sequence"/>
</dbReference>
<evidence type="ECO:0000256" key="1">
    <source>
        <dbReference type="ARBA" id="ARBA00004604"/>
    </source>
</evidence>
<comment type="similarity">
    <text evidence="2 6">Belongs to the RRP36 family.</text>
</comment>
<protein>
    <recommendedName>
        <fullName evidence="6">rRNA biogenesis protein RRP36</fullName>
    </recommendedName>
</protein>
<keyword evidence="3 6" id="KW-0690">Ribosome biogenesis</keyword>
<feature type="region of interest" description="Disordered" evidence="7">
    <location>
        <begin position="1"/>
        <end position="91"/>
    </location>
</feature>
<feature type="region of interest" description="Disordered" evidence="7">
    <location>
        <begin position="205"/>
        <end position="234"/>
    </location>
</feature>
<comment type="subunit">
    <text evidence="6">Associates with 90S and pre-40S pre-ribosomal particles.</text>
</comment>
<comment type="subcellular location">
    <subcellularLocation>
        <location evidence="1 6">Nucleus</location>
        <location evidence="1 6">Nucleolus</location>
    </subcellularLocation>
</comment>
<name>A0AAD5LNY5_PYTIN</name>
<dbReference type="EMBL" id="JAKCXM010000060">
    <property type="protein sequence ID" value="KAJ0404596.1"/>
    <property type="molecule type" value="Genomic_DNA"/>
</dbReference>
<evidence type="ECO:0000256" key="3">
    <source>
        <dbReference type="ARBA" id="ARBA00022517"/>
    </source>
</evidence>
<keyword evidence="5 6" id="KW-0539">Nucleus</keyword>
<feature type="compositionally biased region" description="Polar residues" evidence="7">
    <location>
        <begin position="1"/>
        <end position="11"/>
    </location>
</feature>
<dbReference type="Pfam" id="PF06102">
    <property type="entry name" value="RRP36"/>
    <property type="match status" value="1"/>
</dbReference>